<keyword evidence="11 14" id="KW-0472">Membrane</keyword>
<keyword evidence="8 14" id="KW-1133">Transmembrane helix</keyword>
<keyword evidence="12" id="KW-0066">ATP synthesis</keyword>
<dbReference type="PANTHER" id="PTHR10031:SF0">
    <property type="entry name" value="ATPASE PROTEIN 9"/>
    <property type="match status" value="1"/>
</dbReference>
<gene>
    <name evidence="16" type="ORF">MNBD_ACTINO02-1776</name>
</gene>
<proteinExistence type="inferred from homology"/>
<comment type="function">
    <text evidence="13">F(1)F(0) ATP synthase produces ATP from ADP in the presence of a proton or sodium gradient. F-type ATPases consist of two structural domains, F(1) containing the extramembraneous catalytic core and F(0) containing the membrane proton channel, linked together by a central stalk and a peripheral stalk. During catalysis, ATP synthesis in the catalytic domain of F(1) is coupled via a rotary mechanism of the central stalk subunits to proton translocation.</text>
</comment>
<name>A0A3B0SVZ1_9ZZZZ</name>
<dbReference type="GO" id="GO:0005886">
    <property type="term" value="C:plasma membrane"/>
    <property type="evidence" value="ECO:0007669"/>
    <property type="project" value="UniProtKB-SubCell"/>
</dbReference>
<protein>
    <submittedName>
        <fullName evidence="16">ATP synthase F0 sector subunit c</fullName>
        <ecNumber evidence="16">3.6.3.14</ecNumber>
    </submittedName>
</protein>
<sequence>MEAISAPLAVIGYGLAAIGPGIGIGLVAGNAVQAMARQPEMAGQVRTTMFLGIAFTEALALIGFVLFFLA</sequence>
<dbReference type="PROSITE" id="PS00605">
    <property type="entry name" value="ATPASE_C"/>
    <property type="match status" value="1"/>
</dbReference>
<keyword evidence="3" id="KW-0813">Transport</keyword>
<dbReference type="InterPro" id="IPR035921">
    <property type="entry name" value="F/V-ATP_Csub_sf"/>
</dbReference>
<dbReference type="HAMAP" id="MF_01396">
    <property type="entry name" value="ATP_synth_c_bact"/>
    <property type="match status" value="1"/>
</dbReference>
<evidence type="ECO:0000256" key="3">
    <source>
        <dbReference type="ARBA" id="ARBA00022448"/>
    </source>
</evidence>
<dbReference type="EC" id="3.6.3.14" evidence="16"/>
<dbReference type="GO" id="GO:0016787">
    <property type="term" value="F:hydrolase activity"/>
    <property type="evidence" value="ECO:0007669"/>
    <property type="project" value="UniProtKB-KW"/>
</dbReference>
<dbReference type="Pfam" id="PF00137">
    <property type="entry name" value="ATP-synt_C"/>
    <property type="match status" value="1"/>
</dbReference>
<dbReference type="PANTHER" id="PTHR10031">
    <property type="entry name" value="ATP SYNTHASE LIPID-BINDING PROTEIN, MITOCHONDRIAL"/>
    <property type="match status" value="1"/>
</dbReference>
<dbReference type="InterPro" id="IPR002379">
    <property type="entry name" value="ATPase_proteolipid_c-like_dom"/>
</dbReference>
<evidence type="ECO:0000256" key="11">
    <source>
        <dbReference type="ARBA" id="ARBA00023136"/>
    </source>
</evidence>
<feature type="domain" description="V-ATPase proteolipid subunit C-like" evidence="15">
    <location>
        <begin position="9"/>
        <end position="69"/>
    </location>
</feature>
<dbReference type="NCBIfam" id="TIGR01260">
    <property type="entry name" value="ATP_synt_c"/>
    <property type="match status" value="1"/>
</dbReference>
<dbReference type="AlphaFoldDB" id="A0A3B0SVZ1"/>
<keyword evidence="10" id="KW-0446">Lipid-binding</keyword>
<evidence type="ECO:0000256" key="8">
    <source>
        <dbReference type="ARBA" id="ARBA00022989"/>
    </source>
</evidence>
<keyword evidence="16" id="KW-0378">Hydrolase</keyword>
<dbReference type="InterPro" id="IPR000454">
    <property type="entry name" value="ATP_synth_F0_csu"/>
</dbReference>
<comment type="subcellular location">
    <subcellularLocation>
        <location evidence="1">Cell membrane</location>
        <topology evidence="1">Multi-pass membrane protein</topology>
    </subcellularLocation>
</comment>
<evidence type="ECO:0000256" key="4">
    <source>
        <dbReference type="ARBA" id="ARBA00022475"/>
    </source>
</evidence>
<evidence type="ECO:0000256" key="9">
    <source>
        <dbReference type="ARBA" id="ARBA00023065"/>
    </source>
</evidence>
<feature type="transmembrane region" description="Helical" evidence="14">
    <location>
        <begin position="6"/>
        <end position="28"/>
    </location>
</feature>
<dbReference type="PRINTS" id="PR00124">
    <property type="entry name" value="ATPASEC"/>
</dbReference>
<dbReference type="SUPFAM" id="SSF81333">
    <property type="entry name" value="F1F0 ATP synthase subunit C"/>
    <property type="match status" value="1"/>
</dbReference>
<keyword evidence="9" id="KW-0406">Ion transport</keyword>
<keyword evidence="4" id="KW-1003">Cell membrane</keyword>
<dbReference type="EMBL" id="UOEK01000355">
    <property type="protein sequence ID" value="VAW06492.1"/>
    <property type="molecule type" value="Genomic_DNA"/>
</dbReference>
<evidence type="ECO:0000256" key="2">
    <source>
        <dbReference type="ARBA" id="ARBA00006704"/>
    </source>
</evidence>
<dbReference type="InterPro" id="IPR038662">
    <property type="entry name" value="ATP_synth_F0_csu_sf"/>
</dbReference>
<keyword evidence="5" id="KW-0138">CF(0)</keyword>
<keyword evidence="7" id="KW-0375">Hydrogen ion transport</keyword>
<dbReference type="FunFam" id="1.20.20.10:FF:000002">
    <property type="entry name" value="ATP synthase subunit c"/>
    <property type="match status" value="1"/>
</dbReference>
<feature type="transmembrane region" description="Helical" evidence="14">
    <location>
        <begin position="49"/>
        <end position="69"/>
    </location>
</feature>
<evidence type="ECO:0000256" key="12">
    <source>
        <dbReference type="ARBA" id="ARBA00023310"/>
    </source>
</evidence>
<dbReference type="InterPro" id="IPR020537">
    <property type="entry name" value="ATP_synth_F0_csu_DDCD_BS"/>
</dbReference>
<evidence type="ECO:0000256" key="7">
    <source>
        <dbReference type="ARBA" id="ARBA00022781"/>
    </source>
</evidence>
<keyword evidence="6 14" id="KW-0812">Transmembrane</keyword>
<evidence type="ECO:0000256" key="5">
    <source>
        <dbReference type="ARBA" id="ARBA00022547"/>
    </source>
</evidence>
<dbReference type="InterPro" id="IPR005953">
    <property type="entry name" value="ATP_synth_csu_bac/chlpt"/>
</dbReference>
<dbReference type="CDD" id="cd18121">
    <property type="entry name" value="ATP-synt_Fo_c"/>
    <property type="match status" value="1"/>
</dbReference>
<organism evidence="16">
    <name type="scientific">hydrothermal vent metagenome</name>
    <dbReference type="NCBI Taxonomy" id="652676"/>
    <lineage>
        <taxon>unclassified sequences</taxon>
        <taxon>metagenomes</taxon>
        <taxon>ecological metagenomes</taxon>
    </lineage>
</organism>
<dbReference type="GO" id="GO:0045259">
    <property type="term" value="C:proton-transporting ATP synthase complex"/>
    <property type="evidence" value="ECO:0007669"/>
    <property type="project" value="UniProtKB-KW"/>
</dbReference>
<dbReference type="GO" id="GO:0015078">
    <property type="term" value="F:proton transmembrane transporter activity"/>
    <property type="evidence" value="ECO:0007669"/>
    <property type="project" value="InterPro"/>
</dbReference>
<evidence type="ECO:0000256" key="6">
    <source>
        <dbReference type="ARBA" id="ARBA00022692"/>
    </source>
</evidence>
<evidence type="ECO:0000256" key="1">
    <source>
        <dbReference type="ARBA" id="ARBA00004651"/>
    </source>
</evidence>
<dbReference type="GO" id="GO:0008289">
    <property type="term" value="F:lipid binding"/>
    <property type="evidence" value="ECO:0007669"/>
    <property type="project" value="UniProtKB-KW"/>
</dbReference>
<accession>A0A3B0SVZ1</accession>
<comment type="similarity">
    <text evidence="2">Belongs to the ATPase C chain family.</text>
</comment>
<evidence type="ECO:0000256" key="10">
    <source>
        <dbReference type="ARBA" id="ARBA00023121"/>
    </source>
</evidence>
<dbReference type="GO" id="GO:0015986">
    <property type="term" value="P:proton motive force-driven ATP synthesis"/>
    <property type="evidence" value="ECO:0007669"/>
    <property type="project" value="InterPro"/>
</dbReference>
<dbReference type="Gene3D" id="1.20.20.10">
    <property type="entry name" value="F1F0 ATP synthase subunit C"/>
    <property type="match status" value="1"/>
</dbReference>
<reference evidence="16" key="1">
    <citation type="submission" date="2018-06" db="EMBL/GenBank/DDBJ databases">
        <authorList>
            <person name="Zhirakovskaya E."/>
        </authorList>
    </citation>
    <scope>NUCLEOTIDE SEQUENCE</scope>
</reference>
<evidence type="ECO:0000256" key="14">
    <source>
        <dbReference type="SAM" id="Phobius"/>
    </source>
</evidence>
<evidence type="ECO:0000256" key="13">
    <source>
        <dbReference type="ARBA" id="ARBA00025198"/>
    </source>
</evidence>
<evidence type="ECO:0000259" key="15">
    <source>
        <dbReference type="Pfam" id="PF00137"/>
    </source>
</evidence>
<dbReference type="GO" id="GO:0033177">
    <property type="term" value="C:proton-transporting two-sector ATPase complex, proton-transporting domain"/>
    <property type="evidence" value="ECO:0007669"/>
    <property type="project" value="InterPro"/>
</dbReference>
<evidence type="ECO:0000313" key="16">
    <source>
        <dbReference type="EMBL" id="VAW06492.1"/>
    </source>
</evidence>